<dbReference type="EC" id="2.4.99.17" evidence="5"/>
<proteinExistence type="inferred from homology"/>
<sequence length="360" mass="39909">MNRSTAPPALPIAEYDFDLPPDLIAQTPLAERDASRLLVLDRDSGAISHQAIRDLPGCLRPGDLIVANNSRVIPARLRAVKERTGGAVELLLLRRDDNGVWEALAKPSRRLRRGDRLLVRSRRTPDDPGATIDVRRVGDEGRIEIVFARAADERLDEYGEAPLPPYIRTALEDPERYQTTYATVPGSAAAPTAGLHVTPALRDALSDRGVGWAEVTLHVGLDTFRPIASADARDHRIHREWCAVDDAVAERIARCKAEGGRVIAVGTTSARTLETLGAVWRPSDPRGWSGLTDEFILPGHRWRIVDGLLTNFHLPRSSLLLLVGALAGWDRVRAAYREAIERRYRFFSFGDAMLIVPERR</sequence>
<keyword evidence="6" id="KW-0413">Isomerase</keyword>
<dbReference type="NCBIfam" id="TIGR00113">
    <property type="entry name" value="queA"/>
    <property type="match status" value="1"/>
</dbReference>
<dbReference type="GO" id="GO:0005737">
    <property type="term" value="C:cytoplasm"/>
    <property type="evidence" value="ECO:0007669"/>
    <property type="project" value="UniProtKB-SubCell"/>
</dbReference>
<dbReference type="SUPFAM" id="SSF111337">
    <property type="entry name" value="QueA-like"/>
    <property type="match status" value="1"/>
</dbReference>
<comment type="catalytic activity">
    <reaction evidence="5">
        <text>7-aminomethyl-7-carbaguanosine(34) in tRNA + S-adenosyl-L-methionine = epoxyqueuosine(34) in tRNA + adenine + L-methionine + 2 H(+)</text>
        <dbReference type="Rhea" id="RHEA:32155"/>
        <dbReference type="Rhea" id="RHEA-COMP:10342"/>
        <dbReference type="Rhea" id="RHEA-COMP:18582"/>
        <dbReference type="ChEBI" id="CHEBI:15378"/>
        <dbReference type="ChEBI" id="CHEBI:16708"/>
        <dbReference type="ChEBI" id="CHEBI:57844"/>
        <dbReference type="ChEBI" id="CHEBI:59789"/>
        <dbReference type="ChEBI" id="CHEBI:82833"/>
        <dbReference type="ChEBI" id="CHEBI:194443"/>
        <dbReference type="EC" id="2.4.99.17"/>
    </reaction>
</comment>
<dbReference type="NCBIfam" id="NF001140">
    <property type="entry name" value="PRK00147.1"/>
    <property type="match status" value="1"/>
</dbReference>
<dbReference type="UniPathway" id="UPA00392"/>
<keyword evidence="2 5" id="KW-0808">Transferase</keyword>
<dbReference type="InterPro" id="IPR003699">
    <property type="entry name" value="QueA"/>
</dbReference>
<dbReference type="Gene3D" id="3.40.1780.10">
    <property type="entry name" value="QueA-like"/>
    <property type="match status" value="1"/>
</dbReference>
<dbReference type="EMBL" id="CADCWE010000165">
    <property type="protein sequence ID" value="CAA9546810.1"/>
    <property type="molecule type" value="Genomic_DNA"/>
</dbReference>
<evidence type="ECO:0000256" key="3">
    <source>
        <dbReference type="ARBA" id="ARBA00022691"/>
    </source>
</evidence>
<dbReference type="InterPro" id="IPR042118">
    <property type="entry name" value="QueA_dom1"/>
</dbReference>
<keyword evidence="1 5" id="KW-0963">Cytoplasm</keyword>
<comment type="similarity">
    <text evidence="5">Belongs to the QueA family.</text>
</comment>
<dbReference type="PANTHER" id="PTHR30307">
    <property type="entry name" value="S-ADENOSYLMETHIONINE:TRNA RIBOSYLTRANSFERASE-ISOMERASE"/>
    <property type="match status" value="1"/>
</dbReference>
<keyword evidence="3 5" id="KW-0949">S-adenosyl-L-methionine</keyword>
<gene>
    <name evidence="5" type="primary">queA</name>
    <name evidence="6" type="ORF">AVDCRST_MAG73-2494</name>
</gene>
<dbReference type="GO" id="GO:0008616">
    <property type="term" value="P:tRNA queuosine(34) biosynthetic process"/>
    <property type="evidence" value="ECO:0007669"/>
    <property type="project" value="UniProtKB-UniRule"/>
</dbReference>
<comment type="function">
    <text evidence="5">Transfers and isomerizes the ribose moiety from AdoMet to the 7-aminomethyl group of 7-deazaguanine (preQ1-tRNA) to give epoxyqueuosine (oQ-tRNA).</text>
</comment>
<name>A0A6J4UF69_9BACT</name>
<evidence type="ECO:0000256" key="1">
    <source>
        <dbReference type="ARBA" id="ARBA00022490"/>
    </source>
</evidence>
<dbReference type="Pfam" id="PF02547">
    <property type="entry name" value="Queuosine_synth"/>
    <property type="match status" value="1"/>
</dbReference>
<dbReference type="InterPro" id="IPR042119">
    <property type="entry name" value="QueA_dom2"/>
</dbReference>
<protein>
    <recommendedName>
        <fullName evidence="5">S-adenosylmethionine:tRNA ribosyltransferase-isomerase</fullName>
        <ecNumber evidence="5">2.4.99.17</ecNumber>
    </recommendedName>
    <alternativeName>
        <fullName evidence="5">Queuosine biosynthesis protein QueA</fullName>
    </alternativeName>
</protein>
<dbReference type="GO" id="GO:0051075">
    <property type="term" value="F:S-adenosylmethionine:tRNA ribosyltransferase-isomerase activity"/>
    <property type="evidence" value="ECO:0007669"/>
    <property type="project" value="UniProtKB-EC"/>
</dbReference>
<dbReference type="PANTHER" id="PTHR30307:SF0">
    <property type="entry name" value="S-ADENOSYLMETHIONINE:TRNA RIBOSYLTRANSFERASE-ISOMERASE"/>
    <property type="match status" value="1"/>
</dbReference>
<evidence type="ECO:0000313" key="6">
    <source>
        <dbReference type="EMBL" id="CAA9546810.1"/>
    </source>
</evidence>
<reference evidence="6" key="1">
    <citation type="submission" date="2020-02" db="EMBL/GenBank/DDBJ databases">
        <authorList>
            <person name="Meier V. D."/>
        </authorList>
    </citation>
    <scope>NUCLEOTIDE SEQUENCE</scope>
    <source>
        <strain evidence="6">AVDCRST_MAG73</strain>
    </source>
</reference>
<comment type="pathway">
    <text evidence="5">tRNA modification; tRNA-queuosine biosynthesis.</text>
</comment>
<keyword evidence="4 5" id="KW-0671">Queuosine biosynthesis</keyword>
<evidence type="ECO:0000256" key="4">
    <source>
        <dbReference type="ARBA" id="ARBA00022785"/>
    </source>
</evidence>
<dbReference type="HAMAP" id="MF_00113">
    <property type="entry name" value="QueA"/>
    <property type="match status" value="1"/>
</dbReference>
<comment type="subunit">
    <text evidence="5">Monomer.</text>
</comment>
<organism evidence="6">
    <name type="scientific">uncultured Thermomicrobiales bacterium</name>
    <dbReference type="NCBI Taxonomy" id="1645740"/>
    <lineage>
        <taxon>Bacteria</taxon>
        <taxon>Pseudomonadati</taxon>
        <taxon>Thermomicrobiota</taxon>
        <taxon>Thermomicrobia</taxon>
        <taxon>Thermomicrobiales</taxon>
        <taxon>environmental samples</taxon>
    </lineage>
</organism>
<evidence type="ECO:0000256" key="5">
    <source>
        <dbReference type="HAMAP-Rule" id="MF_00113"/>
    </source>
</evidence>
<dbReference type="Gene3D" id="2.40.10.240">
    <property type="entry name" value="QueA-like"/>
    <property type="match status" value="1"/>
</dbReference>
<evidence type="ECO:0000256" key="2">
    <source>
        <dbReference type="ARBA" id="ARBA00022679"/>
    </source>
</evidence>
<dbReference type="InterPro" id="IPR036100">
    <property type="entry name" value="QueA_sf"/>
</dbReference>
<accession>A0A6J4UF69</accession>
<dbReference type="AlphaFoldDB" id="A0A6J4UF69"/>
<comment type="subcellular location">
    <subcellularLocation>
        <location evidence="5">Cytoplasm</location>
    </subcellularLocation>
</comment>
<keyword evidence="6" id="KW-0328">Glycosyltransferase</keyword>